<evidence type="ECO:0000313" key="2">
    <source>
        <dbReference type="Proteomes" id="UP001595962"/>
    </source>
</evidence>
<accession>A0ABV9JR06</accession>
<dbReference type="InterPro" id="IPR018642">
    <property type="entry name" value="DUF2066"/>
</dbReference>
<organism evidence="1 2">
    <name type="scientific">Rheinheimera marina</name>
    <dbReference type="NCBI Taxonomy" id="1774958"/>
    <lineage>
        <taxon>Bacteria</taxon>
        <taxon>Pseudomonadati</taxon>
        <taxon>Pseudomonadota</taxon>
        <taxon>Gammaproteobacteria</taxon>
        <taxon>Chromatiales</taxon>
        <taxon>Chromatiaceae</taxon>
        <taxon>Rheinheimera</taxon>
    </lineage>
</organism>
<sequence>MRSIVAILMIGVLAFALQAKEVTGLYEAQVPANVSQSQWQQSALQQVLVKVSANPDVLEQGAVKAELGNAANYLKKFEPVAGPAPLLKVTLDEQKVQQFLTSLQVPVWGSRRPAILFWPVEQTADSRQFLQGPDQPVLQLLKQQAEQRALPWLLPSADANFATSLSQDDVWAGNWLQIDQASLAFQPDQTMILLFDQPAELAPQVRLTWQSFEQGQLVSQQLVADDQIEAVRQFIEQQVNAQASQYAVRLGANATELELQIDGVTNFVQMVQVQKVLAAMLSVQRVQVQARQADSLSLKLQLESDAQTFLNALRLDRRFQAEQSDNNSALVTEPLQSPVAEESTDQLFAELEAEMAAEQQQSAAAPAVMASGPLRFRFVPQ</sequence>
<gene>
    <name evidence="1" type="ORF">ACFO3I_16890</name>
</gene>
<protein>
    <submittedName>
        <fullName evidence="1">DUF2066 domain-containing protein</fullName>
    </submittedName>
</protein>
<name>A0ABV9JR06_9GAMM</name>
<proteinExistence type="predicted"/>
<dbReference type="EMBL" id="JBHSGB010000017">
    <property type="protein sequence ID" value="MFC4656698.1"/>
    <property type="molecule type" value="Genomic_DNA"/>
</dbReference>
<comment type="caution">
    <text evidence="1">The sequence shown here is derived from an EMBL/GenBank/DDBJ whole genome shotgun (WGS) entry which is preliminary data.</text>
</comment>
<evidence type="ECO:0000313" key="1">
    <source>
        <dbReference type="EMBL" id="MFC4656698.1"/>
    </source>
</evidence>
<reference evidence="2" key="1">
    <citation type="journal article" date="2019" name="Int. J. Syst. Evol. Microbiol.">
        <title>The Global Catalogue of Microorganisms (GCM) 10K type strain sequencing project: providing services to taxonomists for standard genome sequencing and annotation.</title>
        <authorList>
            <consortium name="The Broad Institute Genomics Platform"/>
            <consortium name="The Broad Institute Genome Sequencing Center for Infectious Disease"/>
            <person name="Wu L."/>
            <person name="Ma J."/>
        </authorList>
    </citation>
    <scope>NUCLEOTIDE SEQUENCE [LARGE SCALE GENOMIC DNA]</scope>
    <source>
        <strain evidence="2">DT28</strain>
    </source>
</reference>
<dbReference type="RefSeq" id="WP_377336005.1">
    <property type="nucleotide sequence ID" value="NZ_JBHSGB010000017.1"/>
</dbReference>
<keyword evidence="2" id="KW-1185">Reference proteome</keyword>
<dbReference type="Pfam" id="PF09839">
    <property type="entry name" value="DUF2066"/>
    <property type="match status" value="1"/>
</dbReference>
<dbReference type="Proteomes" id="UP001595962">
    <property type="component" value="Unassembled WGS sequence"/>
</dbReference>